<dbReference type="Proteomes" id="UP000324974">
    <property type="component" value="Chromosome"/>
</dbReference>
<evidence type="ECO:0000256" key="1">
    <source>
        <dbReference type="SAM" id="MobiDB-lite"/>
    </source>
</evidence>
<reference evidence="3" key="1">
    <citation type="submission" date="2019-08" db="EMBL/GenBank/DDBJ databases">
        <title>Limnoglobus roseus gen. nov., sp. nov., a novel freshwater planctomycete with a giant genome from the family Gemmataceae.</title>
        <authorList>
            <person name="Kulichevskaya I.S."/>
            <person name="Naumoff D.G."/>
            <person name="Miroshnikov K."/>
            <person name="Ivanova A."/>
            <person name="Philippov D.A."/>
            <person name="Hakobyan A."/>
            <person name="Rijpstra I.C."/>
            <person name="Sinninghe Damste J.S."/>
            <person name="Liesack W."/>
            <person name="Dedysh S.N."/>
        </authorList>
    </citation>
    <scope>NUCLEOTIDE SEQUENCE [LARGE SCALE GENOMIC DNA]</scope>
    <source>
        <strain evidence="3">PX52</strain>
    </source>
</reference>
<organism evidence="2 3">
    <name type="scientific">Limnoglobus roseus</name>
    <dbReference type="NCBI Taxonomy" id="2598579"/>
    <lineage>
        <taxon>Bacteria</taxon>
        <taxon>Pseudomonadati</taxon>
        <taxon>Planctomycetota</taxon>
        <taxon>Planctomycetia</taxon>
        <taxon>Gemmatales</taxon>
        <taxon>Gemmataceae</taxon>
        <taxon>Limnoglobus</taxon>
    </lineage>
</organism>
<dbReference type="EMBL" id="CP042425">
    <property type="protein sequence ID" value="QEL14772.1"/>
    <property type="molecule type" value="Genomic_DNA"/>
</dbReference>
<dbReference type="KEGG" id="lrs:PX52LOC_01666"/>
<sequence length="213" mass="23376">MTDAEDFSKATKPELRKALQAALTANVSLTDAVGRLLRRPEPPAPRQQSREEDTVPAGWAERNGISIPRAEGIHESREAWVRVKSGVIVGAGLKNQSILLLMVSLRLLDQGAEHHGNLYKDWRAAFLSRVDPTKSGEPGGGNPNAWSKEDRYSKLIHRLDKDLLAAMDSIVAVRPKAKHLAAFQGHQETFAGAFMQVVNAMRDINREAGDSVP</sequence>
<dbReference type="RefSeq" id="WP_149109638.1">
    <property type="nucleotide sequence ID" value="NZ_CP042425.1"/>
</dbReference>
<dbReference type="OrthoDB" id="279976at2"/>
<name>A0A5C1AAC7_9BACT</name>
<proteinExistence type="predicted"/>
<evidence type="ECO:0000313" key="2">
    <source>
        <dbReference type="EMBL" id="QEL14772.1"/>
    </source>
</evidence>
<feature type="region of interest" description="Disordered" evidence="1">
    <location>
        <begin position="34"/>
        <end position="61"/>
    </location>
</feature>
<gene>
    <name evidence="2" type="ORF">PX52LOC_01666</name>
</gene>
<dbReference type="AlphaFoldDB" id="A0A5C1AAC7"/>
<keyword evidence="3" id="KW-1185">Reference proteome</keyword>
<accession>A0A5C1AAC7</accession>
<evidence type="ECO:0000313" key="3">
    <source>
        <dbReference type="Proteomes" id="UP000324974"/>
    </source>
</evidence>
<protein>
    <submittedName>
        <fullName evidence="2">Uncharacterized protein</fullName>
    </submittedName>
</protein>